<accession>A0AA38TWD3</accession>
<comment type="caution">
    <text evidence="4">The sequence shown here is derived from an EMBL/GenBank/DDBJ whole genome shotgun (WGS) entry which is preliminary data.</text>
</comment>
<evidence type="ECO:0000259" key="3">
    <source>
        <dbReference type="PROSITE" id="PS50102"/>
    </source>
</evidence>
<reference evidence="4" key="1">
    <citation type="submission" date="2023-03" db="EMBL/GenBank/DDBJ databases">
        <title>Chromosome-scale reference genome and RAD-based genetic map of yellow starthistle (Centaurea solstitialis) reveal putative structural variation and QTLs associated with invader traits.</title>
        <authorList>
            <person name="Reatini B."/>
            <person name="Cang F.A."/>
            <person name="Jiang Q."/>
            <person name="Mckibben M.T.W."/>
            <person name="Barker M.S."/>
            <person name="Rieseberg L.H."/>
            <person name="Dlugosch K.M."/>
        </authorList>
    </citation>
    <scope>NUCLEOTIDE SEQUENCE</scope>
    <source>
        <strain evidence="4">CAN-66</strain>
        <tissue evidence="4">Leaf</tissue>
    </source>
</reference>
<keyword evidence="1" id="KW-0694">RNA-binding</keyword>
<sequence>MWKTFESQGKIVDLYIARKRSRWGKRFGFVRFIIGSDWSKLEEKLNGIWIGMYKLRVNLARFSRARSKVKEKSVPGHKEKTPNVKQVPESQGAVKFGKSFADVVKESMAKNSSDLVEPGSEAAKIILPTSQEALVRLESSLIGELKSFASLSSLGCLSRIEGWPELRMSYLGGLSILLEFPTKEGALDFLVGAASSWKDWFSSIDWWCADRIPGKRIASLDIQGLPLHVSKKESLEAIGKIWGEVVKSPCVGERGLCKDGGLVYVLTSKKEWIIDVVEAKVGDHLFKIRVVERAWDCWEPGEIMESVPSSASGSRFEDGDSTWDGCDDVVSGVAPSPENRPEKTVQNSPAKFDTEGRDDERASVGVGSADAMMAGNVSRKEKDGFHDEGINSQSENVDRFDVEEVAHEFLSSARDMGIDGMDSLNKKVFRPKTSGCALGPTNDGPSSFVNEWANKAGEHEDLSGNGQEGDSINRLGPRDLLSVGIDDDPDLPSVVADSFPPLLADGEDWIPQCKRDGLSKRSRRSKKLKRIKSPCNCYRRKRGQPCKHSHESGGLVGEAFVVNREIQESLDSECLIRRSNQRILSSSPKIILNNPSLSSLSHESPIQEVRKLVSIGNAIGINLENKEDLLLNLLGKGDENGLC</sequence>
<feature type="compositionally biased region" description="Basic and acidic residues" evidence="2">
    <location>
        <begin position="352"/>
        <end position="362"/>
    </location>
</feature>
<dbReference type="CDD" id="cd00590">
    <property type="entry name" value="RRM_SF"/>
    <property type="match status" value="1"/>
</dbReference>
<dbReference type="InterPro" id="IPR000504">
    <property type="entry name" value="RRM_dom"/>
</dbReference>
<dbReference type="Gene3D" id="3.30.70.330">
    <property type="match status" value="1"/>
</dbReference>
<dbReference type="AlphaFoldDB" id="A0AA38TWD3"/>
<feature type="domain" description="RRM" evidence="3">
    <location>
        <begin position="1"/>
        <end position="62"/>
    </location>
</feature>
<dbReference type="Proteomes" id="UP001172457">
    <property type="component" value="Chromosome 1"/>
</dbReference>
<dbReference type="InterPro" id="IPR035979">
    <property type="entry name" value="RBD_domain_sf"/>
</dbReference>
<name>A0AA38TWD3_9ASTR</name>
<feature type="region of interest" description="Disordered" evidence="2">
    <location>
        <begin position="326"/>
        <end position="395"/>
    </location>
</feature>
<evidence type="ECO:0000256" key="1">
    <source>
        <dbReference type="PROSITE-ProRule" id="PRU00176"/>
    </source>
</evidence>
<protein>
    <recommendedName>
        <fullName evidence="3">RRM domain-containing protein</fullName>
    </recommendedName>
</protein>
<feature type="compositionally biased region" description="Basic and acidic residues" evidence="2">
    <location>
        <begin position="378"/>
        <end position="389"/>
    </location>
</feature>
<dbReference type="SUPFAM" id="SSF54928">
    <property type="entry name" value="RNA-binding domain, RBD"/>
    <property type="match status" value="1"/>
</dbReference>
<organism evidence="4 5">
    <name type="scientific">Centaurea solstitialis</name>
    <name type="common">yellow star-thistle</name>
    <dbReference type="NCBI Taxonomy" id="347529"/>
    <lineage>
        <taxon>Eukaryota</taxon>
        <taxon>Viridiplantae</taxon>
        <taxon>Streptophyta</taxon>
        <taxon>Embryophyta</taxon>
        <taxon>Tracheophyta</taxon>
        <taxon>Spermatophyta</taxon>
        <taxon>Magnoliopsida</taxon>
        <taxon>eudicotyledons</taxon>
        <taxon>Gunneridae</taxon>
        <taxon>Pentapetalae</taxon>
        <taxon>asterids</taxon>
        <taxon>campanulids</taxon>
        <taxon>Asterales</taxon>
        <taxon>Asteraceae</taxon>
        <taxon>Carduoideae</taxon>
        <taxon>Cardueae</taxon>
        <taxon>Centaureinae</taxon>
        <taxon>Centaurea</taxon>
    </lineage>
</organism>
<evidence type="ECO:0000313" key="4">
    <source>
        <dbReference type="EMBL" id="KAJ9564378.1"/>
    </source>
</evidence>
<keyword evidence="5" id="KW-1185">Reference proteome</keyword>
<dbReference type="InterPro" id="IPR012677">
    <property type="entry name" value="Nucleotide-bd_a/b_plait_sf"/>
</dbReference>
<dbReference type="GO" id="GO:0003723">
    <property type="term" value="F:RNA binding"/>
    <property type="evidence" value="ECO:0007669"/>
    <property type="project" value="UniProtKB-UniRule"/>
</dbReference>
<evidence type="ECO:0000256" key="2">
    <source>
        <dbReference type="SAM" id="MobiDB-lite"/>
    </source>
</evidence>
<evidence type="ECO:0000313" key="5">
    <source>
        <dbReference type="Proteomes" id="UP001172457"/>
    </source>
</evidence>
<proteinExistence type="predicted"/>
<gene>
    <name evidence="4" type="ORF">OSB04_000344</name>
</gene>
<dbReference type="EMBL" id="JARYMX010000001">
    <property type="protein sequence ID" value="KAJ9564378.1"/>
    <property type="molecule type" value="Genomic_DNA"/>
</dbReference>
<dbReference type="PROSITE" id="PS50102">
    <property type="entry name" value="RRM"/>
    <property type="match status" value="1"/>
</dbReference>